<evidence type="ECO:0000313" key="9">
    <source>
        <dbReference type="EMBL" id="MDI1492713.1"/>
    </source>
</evidence>
<name>A0AA43QXF9_9LECA</name>
<organism evidence="9 10">
    <name type="scientific">Ramalina farinacea</name>
    <dbReference type="NCBI Taxonomy" id="258253"/>
    <lineage>
        <taxon>Eukaryota</taxon>
        <taxon>Fungi</taxon>
        <taxon>Dikarya</taxon>
        <taxon>Ascomycota</taxon>
        <taxon>Pezizomycotina</taxon>
        <taxon>Lecanoromycetes</taxon>
        <taxon>OSLEUM clade</taxon>
        <taxon>Lecanoromycetidae</taxon>
        <taxon>Lecanorales</taxon>
        <taxon>Lecanorineae</taxon>
        <taxon>Ramalinaceae</taxon>
        <taxon>Ramalina</taxon>
    </lineage>
</organism>
<keyword evidence="1" id="KW-0808">Transferase</keyword>
<evidence type="ECO:0000313" key="10">
    <source>
        <dbReference type="Proteomes" id="UP001161017"/>
    </source>
</evidence>
<feature type="region of interest" description="Disordered" evidence="7">
    <location>
        <begin position="511"/>
        <end position="620"/>
    </location>
</feature>
<dbReference type="PROSITE" id="PS50011">
    <property type="entry name" value="PROTEIN_KINASE_DOM"/>
    <property type="match status" value="1"/>
</dbReference>
<keyword evidence="4 6" id="KW-0067">ATP-binding</keyword>
<feature type="compositionally biased region" description="Polar residues" evidence="7">
    <location>
        <begin position="601"/>
        <end position="611"/>
    </location>
</feature>
<dbReference type="InterPro" id="IPR008271">
    <property type="entry name" value="Ser/Thr_kinase_AS"/>
</dbReference>
<dbReference type="EMBL" id="JAPUFD010000020">
    <property type="protein sequence ID" value="MDI1492713.1"/>
    <property type="molecule type" value="Genomic_DNA"/>
</dbReference>
<keyword evidence="3" id="KW-0418">Kinase</keyword>
<dbReference type="Pfam" id="PF00069">
    <property type="entry name" value="Pkinase"/>
    <property type="match status" value="1"/>
</dbReference>
<protein>
    <recommendedName>
        <fullName evidence="8">Protein kinase domain-containing protein</fullName>
    </recommendedName>
</protein>
<dbReference type="Gene3D" id="1.10.510.10">
    <property type="entry name" value="Transferase(Phosphotransferase) domain 1"/>
    <property type="match status" value="1"/>
</dbReference>
<gene>
    <name evidence="9" type="ORF">OHK93_004495</name>
</gene>
<dbReference type="PROSITE" id="PS00107">
    <property type="entry name" value="PROTEIN_KINASE_ATP"/>
    <property type="match status" value="1"/>
</dbReference>
<feature type="compositionally biased region" description="Polar residues" evidence="7">
    <location>
        <begin position="511"/>
        <end position="526"/>
    </location>
</feature>
<comment type="caution">
    <text evidence="9">The sequence shown here is derived from an EMBL/GenBank/DDBJ whole genome shotgun (WGS) entry which is preliminary data.</text>
</comment>
<dbReference type="AlphaFoldDB" id="A0AA43QXF9"/>
<evidence type="ECO:0000256" key="2">
    <source>
        <dbReference type="ARBA" id="ARBA00022741"/>
    </source>
</evidence>
<dbReference type="GO" id="GO:0005634">
    <property type="term" value="C:nucleus"/>
    <property type="evidence" value="ECO:0007669"/>
    <property type="project" value="TreeGrafter"/>
</dbReference>
<evidence type="ECO:0000256" key="7">
    <source>
        <dbReference type="SAM" id="MobiDB-lite"/>
    </source>
</evidence>
<accession>A0AA43QXF9</accession>
<dbReference type="InterPro" id="IPR000719">
    <property type="entry name" value="Prot_kinase_dom"/>
</dbReference>
<keyword evidence="10" id="KW-1185">Reference proteome</keyword>
<keyword evidence="2 6" id="KW-0547">Nucleotide-binding</keyword>
<comment type="similarity">
    <text evidence="5">Belongs to the protein kinase superfamily. Ser/Thr protein kinase family. GCN2 subfamily.</text>
</comment>
<dbReference type="InterPro" id="IPR011009">
    <property type="entry name" value="Kinase-like_dom_sf"/>
</dbReference>
<dbReference type="GO" id="GO:0004672">
    <property type="term" value="F:protein kinase activity"/>
    <property type="evidence" value="ECO:0007669"/>
    <property type="project" value="InterPro"/>
</dbReference>
<dbReference type="PANTHER" id="PTHR11042">
    <property type="entry name" value="EUKARYOTIC TRANSLATION INITIATION FACTOR 2-ALPHA KINASE EIF2-ALPHA KINASE -RELATED"/>
    <property type="match status" value="1"/>
</dbReference>
<reference evidence="9" key="1">
    <citation type="journal article" date="2023" name="Genome Biol. Evol.">
        <title>First Whole Genome Sequence and Flow Cytometry Genome Size Data for the Lichen-Forming Fungus Ramalina farinacea (Ascomycota).</title>
        <authorList>
            <person name="Llewellyn T."/>
            <person name="Mian S."/>
            <person name="Hill R."/>
            <person name="Leitch I.J."/>
            <person name="Gaya E."/>
        </authorList>
    </citation>
    <scope>NUCLEOTIDE SEQUENCE</scope>
    <source>
        <strain evidence="9">LIQ254RAFAR</strain>
    </source>
</reference>
<evidence type="ECO:0000259" key="8">
    <source>
        <dbReference type="PROSITE" id="PS50011"/>
    </source>
</evidence>
<dbReference type="InterPro" id="IPR017441">
    <property type="entry name" value="Protein_kinase_ATP_BS"/>
</dbReference>
<dbReference type="SUPFAM" id="SSF56112">
    <property type="entry name" value="Protein kinase-like (PK-like)"/>
    <property type="match status" value="1"/>
</dbReference>
<evidence type="ECO:0000256" key="5">
    <source>
        <dbReference type="ARBA" id="ARBA00037982"/>
    </source>
</evidence>
<dbReference type="PROSITE" id="PS00108">
    <property type="entry name" value="PROTEIN_KINASE_ST"/>
    <property type="match status" value="1"/>
</dbReference>
<feature type="compositionally biased region" description="Basic residues" evidence="7">
    <location>
        <begin position="589"/>
        <end position="600"/>
    </location>
</feature>
<proteinExistence type="inferred from homology"/>
<dbReference type="PANTHER" id="PTHR11042:SF190">
    <property type="entry name" value="MITOSIS INHIBITOR PROTEIN KINASE MIK1"/>
    <property type="match status" value="1"/>
</dbReference>
<evidence type="ECO:0000256" key="6">
    <source>
        <dbReference type="PROSITE-ProRule" id="PRU10141"/>
    </source>
</evidence>
<evidence type="ECO:0000256" key="1">
    <source>
        <dbReference type="ARBA" id="ARBA00022679"/>
    </source>
</evidence>
<dbReference type="GO" id="GO:0110031">
    <property type="term" value="P:negative regulation of G2/MI transition of meiotic cell cycle"/>
    <property type="evidence" value="ECO:0007669"/>
    <property type="project" value="TreeGrafter"/>
</dbReference>
<feature type="domain" description="Protein kinase" evidence="8">
    <location>
        <begin position="219"/>
        <end position="458"/>
    </location>
</feature>
<dbReference type="SMART" id="SM00220">
    <property type="entry name" value="S_TKc"/>
    <property type="match status" value="1"/>
</dbReference>
<evidence type="ECO:0000256" key="3">
    <source>
        <dbReference type="ARBA" id="ARBA00022777"/>
    </source>
</evidence>
<feature type="compositionally biased region" description="Polar residues" evidence="7">
    <location>
        <begin position="541"/>
        <end position="555"/>
    </location>
</feature>
<dbReference type="Proteomes" id="UP001161017">
    <property type="component" value="Unassembled WGS sequence"/>
</dbReference>
<dbReference type="GO" id="GO:0005524">
    <property type="term" value="F:ATP binding"/>
    <property type="evidence" value="ECO:0007669"/>
    <property type="project" value="UniProtKB-UniRule"/>
</dbReference>
<sequence>MSALQNEALPTPEQTIQASLILLEAEIGQRTSAVSKLPASLVGGDVATEARDVLINGNMWEWRKTFHLKLPASSQIDKPICVLTIGSGLECNIALQSDEILAVHCRVYAQLNSNFDCWILENLSETVIQYSDDDRYFSEFNALIPSEEVCLEHLSQGRIALHRLRGLVVGPFKLNLRVPSGKQETKQRASWFRLNLPGLVSKEMLREQTQGRDLHRADFEVIRLVGRGGFGRVEEVMERKSGLRLAMKSQVVEVGPTMDQVRNEIYNMENLRHEFIVEILARKLYQQDQTINAFIWMPLYQMSSEAALDLPDFTIALKDQVMFQVTCGLQYMHDQDMLHRDLKPENILIASMNPVRAVLADLGVSALVANEPYLTGTTTYWAPEYASSEIPTFASDIFALGLTFLKMIEHDLTDIADGVALRVSCMERPPTRWPVLIRQMTYELPGDRPHLQAIQEAIQSGQDLRSNEEFDRRNAPAPANLWSATSASFLRPYDSTVHTAPYGASNLSSQLQANEGQVESTFSTIRPSEGTAHGSPAVQKGPSNTKSLPHGNMTSHAPDESLAAPCRPILPRGSPRHRAPGNGYDVLRRVRSGKIAKPKRTSGSNPTSDTPRLQPARAGSWRAAELAKVELEKTGPKTV</sequence>
<dbReference type="GO" id="GO:0005737">
    <property type="term" value="C:cytoplasm"/>
    <property type="evidence" value="ECO:0007669"/>
    <property type="project" value="TreeGrafter"/>
</dbReference>
<evidence type="ECO:0000256" key="4">
    <source>
        <dbReference type="ARBA" id="ARBA00022840"/>
    </source>
</evidence>
<dbReference type="InterPro" id="IPR050339">
    <property type="entry name" value="CC_SR_Kinase"/>
</dbReference>
<feature type="binding site" evidence="6">
    <location>
        <position position="248"/>
    </location>
    <ligand>
        <name>ATP</name>
        <dbReference type="ChEBI" id="CHEBI:30616"/>
    </ligand>
</feature>
<dbReference type="Gene3D" id="3.30.200.20">
    <property type="entry name" value="Phosphorylase Kinase, domain 1"/>
    <property type="match status" value="1"/>
</dbReference>